<dbReference type="EMBL" id="CAFBOL010000012">
    <property type="protein sequence ID" value="CAB4979463.1"/>
    <property type="molecule type" value="Genomic_DNA"/>
</dbReference>
<proteinExistence type="inferred from homology"/>
<dbReference type="EMBL" id="CAFBMT010000030">
    <property type="protein sequence ID" value="CAB4955227.1"/>
    <property type="molecule type" value="Genomic_DNA"/>
</dbReference>
<organism evidence="6">
    <name type="scientific">freshwater metagenome</name>
    <dbReference type="NCBI Taxonomy" id="449393"/>
    <lineage>
        <taxon>unclassified sequences</taxon>
        <taxon>metagenomes</taxon>
        <taxon>ecological metagenomes</taxon>
    </lineage>
</organism>
<dbReference type="InterPro" id="IPR015422">
    <property type="entry name" value="PyrdxlP-dep_Trfase_small"/>
</dbReference>
<dbReference type="PIRSF" id="PIRSF000521">
    <property type="entry name" value="Transaminase_4ab_Lys_Orn"/>
    <property type="match status" value="1"/>
</dbReference>
<dbReference type="InterPro" id="IPR049704">
    <property type="entry name" value="Aminotrans_3_PPA_site"/>
</dbReference>
<dbReference type="SUPFAM" id="SSF53383">
    <property type="entry name" value="PLP-dependent transferases"/>
    <property type="match status" value="1"/>
</dbReference>
<dbReference type="Gene3D" id="3.90.1150.10">
    <property type="entry name" value="Aspartate Aminotransferase, domain 1"/>
    <property type="match status" value="1"/>
</dbReference>
<dbReference type="GO" id="GO:0008483">
    <property type="term" value="F:transaminase activity"/>
    <property type="evidence" value="ECO:0007669"/>
    <property type="project" value="InterPro"/>
</dbReference>
<protein>
    <submittedName>
        <fullName evidence="6">Unannotated protein</fullName>
    </submittedName>
</protein>
<evidence type="ECO:0000313" key="4">
    <source>
        <dbReference type="EMBL" id="CAB4742595.1"/>
    </source>
</evidence>
<dbReference type="InterPro" id="IPR015421">
    <property type="entry name" value="PyrdxlP-dep_Trfase_major"/>
</dbReference>
<dbReference type="EMBL" id="CAESGF010000023">
    <property type="protein sequence ID" value="CAB4365036.1"/>
    <property type="molecule type" value="Genomic_DNA"/>
</dbReference>
<comment type="similarity">
    <text evidence="1">Belongs to the class-III pyridoxal-phosphate-dependent aminotransferase family.</text>
</comment>
<dbReference type="EMBL" id="CAFAAV010000015">
    <property type="protein sequence ID" value="CAB4804626.1"/>
    <property type="molecule type" value="Genomic_DNA"/>
</dbReference>
<dbReference type="PROSITE" id="PS00600">
    <property type="entry name" value="AA_TRANSFER_CLASS_3"/>
    <property type="match status" value="1"/>
</dbReference>
<evidence type="ECO:0000256" key="2">
    <source>
        <dbReference type="ARBA" id="ARBA00022898"/>
    </source>
</evidence>
<evidence type="ECO:0000313" key="7">
    <source>
        <dbReference type="EMBL" id="CAB4979463.1"/>
    </source>
</evidence>
<dbReference type="GO" id="GO:0030170">
    <property type="term" value="F:pyridoxal phosphate binding"/>
    <property type="evidence" value="ECO:0007669"/>
    <property type="project" value="InterPro"/>
</dbReference>
<gene>
    <name evidence="4" type="ORF">UFOPK2656_03007</name>
    <name evidence="5" type="ORF">UFOPK3099_00333</name>
    <name evidence="6" type="ORF">UFOPK3651_03126</name>
    <name evidence="7" type="ORF">UFOPK3931_00709</name>
    <name evidence="3" type="ORF">UFOPK4189_02795</name>
</gene>
<sequence length="413" mass="44258">MPASPFPVTDSSRYSFVPGSSPAPTIIGGEGCFLHTADGRRILDGAAGAIVGNIGWGRTEVTEAAAAVMSNGYVVPLWPTPSRLALHDELVQHWLPEGFGHVFFTSGGSESTDSSLRLARAYQVGKGRPDRWKIIGRHPSYHGMTTGTMAVASHDGRQRGYEPLLLPFPKVSWNDPEEVLRVIEREDPATIAGFIVEPITGAAGACLTASDHYWQVVSDACREHDILLIADEVMTGYGRTGLKFGHQHFPLHPDVIVGGKGLGGGYLPLGAVAARDEVAEVLRTNGFMYFTFTGNDASCAVGAKVLEILRREHLVERAASQGALLGARLQAELGQHPAVIEVRGRGMFYGLELKCSKDSVVAAALEHDLWVYPAGSGPVRDAIIVAPPFTISDAEIDQLVGTLRTVLDLVHPD</sequence>
<evidence type="ECO:0000313" key="6">
    <source>
        <dbReference type="EMBL" id="CAB4955227.1"/>
    </source>
</evidence>
<dbReference type="InterPro" id="IPR005814">
    <property type="entry name" value="Aminotrans_3"/>
</dbReference>
<dbReference type="InterPro" id="IPR015424">
    <property type="entry name" value="PyrdxlP-dep_Trfase"/>
</dbReference>
<dbReference type="PANTHER" id="PTHR43094">
    <property type="entry name" value="AMINOTRANSFERASE"/>
    <property type="match status" value="1"/>
</dbReference>
<dbReference type="PANTHER" id="PTHR43094:SF1">
    <property type="entry name" value="AMINOTRANSFERASE CLASS-III"/>
    <property type="match status" value="1"/>
</dbReference>
<keyword evidence="2" id="KW-0663">Pyridoxal phosphate</keyword>
<reference evidence="6" key="1">
    <citation type="submission" date="2020-05" db="EMBL/GenBank/DDBJ databases">
        <authorList>
            <person name="Chiriac C."/>
            <person name="Salcher M."/>
            <person name="Ghai R."/>
            <person name="Kavagutti S V."/>
        </authorList>
    </citation>
    <scope>NUCLEOTIDE SEQUENCE</scope>
</reference>
<evidence type="ECO:0000313" key="5">
    <source>
        <dbReference type="EMBL" id="CAB4804626.1"/>
    </source>
</evidence>
<accession>A0A6J7KHZ6</accession>
<dbReference type="EMBL" id="CAEZYF010000027">
    <property type="protein sequence ID" value="CAB4742595.1"/>
    <property type="molecule type" value="Genomic_DNA"/>
</dbReference>
<dbReference type="Pfam" id="PF00202">
    <property type="entry name" value="Aminotran_3"/>
    <property type="match status" value="1"/>
</dbReference>
<dbReference type="Gene3D" id="3.40.640.10">
    <property type="entry name" value="Type I PLP-dependent aspartate aminotransferase-like (Major domain)"/>
    <property type="match status" value="1"/>
</dbReference>
<name>A0A6J7KHZ6_9ZZZZ</name>
<dbReference type="AlphaFoldDB" id="A0A6J7KHZ6"/>
<evidence type="ECO:0000313" key="3">
    <source>
        <dbReference type="EMBL" id="CAB4365036.1"/>
    </source>
</evidence>
<evidence type="ECO:0000256" key="1">
    <source>
        <dbReference type="ARBA" id="ARBA00008954"/>
    </source>
</evidence>
<dbReference type="CDD" id="cd00610">
    <property type="entry name" value="OAT_like"/>
    <property type="match status" value="1"/>
</dbReference>